<dbReference type="InterPro" id="IPR002343">
    <property type="entry name" value="Hud_Sxl_RNA"/>
</dbReference>
<dbReference type="Pfam" id="PF00076">
    <property type="entry name" value="RRM_1"/>
    <property type="match status" value="2"/>
</dbReference>
<dbReference type="SUPFAM" id="SSF54928">
    <property type="entry name" value="RNA-binding domain, RBD"/>
    <property type="match status" value="1"/>
</dbReference>
<dbReference type="InterPro" id="IPR035979">
    <property type="entry name" value="RBD_domain_sf"/>
</dbReference>
<accession>A0A812V942</accession>
<reference evidence="5" key="1">
    <citation type="submission" date="2021-02" db="EMBL/GenBank/DDBJ databases">
        <authorList>
            <person name="Dougan E. K."/>
            <person name="Rhodes N."/>
            <person name="Thang M."/>
            <person name="Chan C."/>
        </authorList>
    </citation>
    <scope>NUCLEOTIDE SEQUENCE</scope>
</reference>
<dbReference type="PANTHER" id="PTHR13976">
    <property type="entry name" value="HETEROGENEOUS NUCLEAR RIBONUCLEOPROTEIN-RELATED"/>
    <property type="match status" value="1"/>
</dbReference>
<evidence type="ECO:0000256" key="2">
    <source>
        <dbReference type="ARBA" id="ARBA00022884"/>
    </source>
</evidence>
<sequence length="259" mass="26902">MAGISSAPPSEELFVTGLPMDCTAELSKQIFSQYGSVKETSVLPVSPGKQAAAGFVVMNSVEDARWIVEHVNGNVPQGLANPVTVVFATPKSMRPGGGGKSGMKGMMKGMAGKGMPPEMMQMMSMFMSAMGGGGGSWGGKGGGGGWGGGGKGGARPPTGSVIRMQGLPFSCSNDEINQFFAGYGLTGRMHLQSDAGGRPTGIGFVEFVSSEEAKRAYNDKNYQTIGTRYIELMEAYEKDVEMYLNGGAALMNGGVKGGY</sequence>
<feature type="domain" description="RRM" evidence="4">
    <location>
        <begin position="160"/>
        <end position="237"/>
    </location>
</feature>
<dbReference type="InterPro" id="IPR000504">
    <property type="entry name" value="RRM_dom"/>
</dbReference>
<protein>
    <submittedName>
        <fullName evidence="5">Sym-2 protein</fullName>
    </submittedName>
</protein>
<dbReference type="Gene3D" id="3.30.70.330">
    <property type="match status" value="2"/>
</dbReference>
<evidence type="ECO:0000259" key="4">
    <source>
        <dbReference type="PROSITE" id="PS50102"/>
    </source>
</evidence>
<dbReference type="InterPro" id="IPR050666">
    <property type="entry name" value="ESRP"/>
</dbReference>
<proteinExistence type="predicted"/>
<dbReference type="CDD" id="cd12254">
    <property type="entry name" value="RRM_hnRNPH_ESRPs_RBM12_like"/>
    <property type="match status" value="1"/>
</dbReference>
<dbReference type="AlphaFoldDB" id="A0A812V942"/>
<dbReference type="OrthoDB" id="431068at2759"/>
<evidence type="ECO:0000313" key="5">
    <source>
        <dbReference type="EMBL" id="CAE7625360.1"/>
    </source>
</evidence>
<dbReference type="InterPro" id="IPR012677">
    <property type="entry name" value="Nucleotide-bd_a/b_plait_sf"/>
</dbReference>
<keyword evidence="1" id="KW-0677">Repeat</keyword>
<dbReference type="GO" id="GO:1990904">
    <property type="term" value="C:ribonucleoprotein complex"/>
    <property type="evidence" value="ECO:0007669"/>
    <property type="project" value="InterPro"/>
</dbReference>
<keyword evidence="2 3" id="KW-0694">RNA-binding</keyword>
<keyword evidence="6" id="KW-1185">Reference proteome</keyword>
<name>A0A812V942_SYMPI</name>
<dbReference type="PROSITE" id="PS50102">
    <property type="entry name" value="RRM"/>
    <property type="match status" value="2"/>
</dbReference>
<evidence type="ECO:0000256" key="1">
    <source>
        <dbReference type="ARBA" id="ARBA00022737"/>
    </source>
</evidence>
<evidence type="ECO:0000313" key="6">
    <source>
        <dbReference type="Proteomes" id="UP000649617"/>
    </source>
</evidence>
<evidence type="ECO:0000256" key="3">
    <source>
        <dbReference type="PROSITE-ProRule" id="PRU00176"/>
    </source>
</evidence>
<dbReference type="GO" id="GO:0003723">
    <property type="term" value="F:RNA binding"/>
    <property type="evidence" value="ECO:0007669"/>
    <property type="project" value="UniProtKB-UniRule"/>
</dbReference>
<dbReference type="SMART" id="SM00360">
    <property type="entry name" value="RRM"/>
    <property type="match status" value="2"/>
</dbReference>
<organism evidence="5 6">
    <name type="scientific">Symbiodinium pilosum</name>
    <name type="common">Dinoflagellate</name>
    <dbReference type="NCBI Taxonomy" id="2952"/>
    <lineage>
        <taxon>Eukaryota</taxon>
        <taxon>Sar</taxon>
        <taxon>Alveolata</taxon>
        <taxon>Dinophyceae</taxon>
        <taxon>Suessiales</taxon>
        <taxon>Symbiodiniaceae</taxon>
        <taxon>Symbiodinium</taxon>
    </lineage>
</organism>
<dbReference type="Proteomes" id="UP000649617">
    <property type="component" value="Unassembled WGS sequence"/>
</dbReference>
<dbReference type="PRINTS" id="PR00961">
    <property type="entry name" value="HUDSXLRNA"/>
</dbReference>
<dbReference type="EMBL" id="CAJNIZ010042557">
    <property type="protein sequence ID" value="CAE7625360.1"/>
    <property type="molecule type" value="Genomic_DNA"/>
</dbReference>
<feature type="domain" description="RRM" evidence="4">
    <location>
        <begin position="11"/>
        <end position="90"/>
    </location>
</feature>
<comment type="caution">
    <text evidence="5">The sequence shown here is derived from an EMBL/GenBank/DDBJ whole genome shotgun (WGS) entry which is preliminary data.</text>
</comment>
<gene>
    <name evidence="5" type="primary">sym-2</name>
    <name evidence="5" type="ORF">SPIL2461_LOCUS16368</name>
</gene>